<sequence length="83" mass="9855">MTFLLIITVPRIYQSEQKLNLRWHPKPDLKSIVHKLTALRTEKCFFQIFSASDYAFSRVKNYEFRMKNPILDLKLLTMSSATM</sequence>
<evidence type="ECO:0000313" key="2">
    <source>
        <dbReference type="Proteomes" id="UP000014900"/>
    </source>
</evidence>
<dbReference type="EMBL" id="CP006566">
    <property type="protein sequence ID" value="AGP47047.1"/>
    <property type="molecule type" value="Genomic_DNA"/>
</dbReference>
<dbReference type="HOGENOM" id="CLU_2540703_0_0_6"/>
<gene>
    <name evidence="1" type="ORF">M621_12900</name>
</gene>
<dbReference type="AlphaFoldDB" id="S4YP42"/>
<reference evidence="1 2" key="1">
    <citation type="journal article" date="2013" name="Genome Announc.">
        <title>Genome Sequence of Serratia plymuthica Strain S13, an Endophyte with Germination- and Plant-Growth-Promoting Activity from the Flower of Styrian Oil Pumpkin.</title>
        <authorList>
            <person name="Muller H."/>
            <person name="Furnkranz M."/>
            <person name="Grube M."/>
            <person name="Berg G."/>
        </authorList>
    </citation>
    <scope>NUCLEOTIDE SEQUENCE [LARGE SCALE GENOMIC DNA]</scope>
    <source>
        <strain evidence="1">S13</strain>
    </source>
</reference>
<proteinExistence type="predicted"/>
<protein>
    <submittedName>
        <fullName evidence="1">Uncharacterized protein</fullName>
    </submittedName>
</protein>
<name>S4YP42_SERPL</name>
<dbReference type="KEGG" id="sry:M621_12900"/>
<dbReference type="Proteomes" id="UP000014900">
    <property type="component" value="Chromosome"/>
</dbReference>
<evidence type="ECO:0000313" key="1">
    <source>
        <dbReference type="EMBL" id="AGP47047.1"/>
    </source>
</evidence>
<accession>S4YP42</accession>
<organism evidence="1 2">
    <name type="scientific">Serratia plymuthica S13</name>
    <dbReference type="NCBI Taxonomy" id="1348660"/>
    <lineage>
        <taxon>Bacteria</taxon>
        <taxon>Pseudomonadati</taxon>
        <taxon>Pseudomonadota</taxon>
        <taxon>Gammaproteobacteria</taxon>
        <taxon>Enterobacterales</taxon>
        <taxon>Yersiniaceae</taxon>
        <taxon>Serratia</taxon>
    </lineage>
</organism>